<dbReference type="SUPFAM" id="SSF56112">
    <property type="entry name" value="Protein kinase-like (PK-like)"/>
    <property type="match status" value="1"/>
</dbReference>
<reference evidence="6 7" key="1">
    <citation type="journal article" date="2019" name="BMC Genomics">
        <title>Chromosome level assembly and comparative genome analysis confirm lager-brewing yeasts originated from a single hybridization.</title>
        <authorList>
            <person name="Salazar A.N."/>
            <person name="Gorter de Vries A.R."/>
            <person name="van den Broek M."/>
            <person name="Brouwers N."/>
            <person name="de la Torre Cortes P."/>
            <person name="Kuijpers N.G.A."/>
            <person name="Daran J.G."/>
            <person name="Abeel T."/>
        </authorList>
    </citation>
    <scope>NUCLEOTIDE SEQUENCE [LARGE SCALE GENOMIC DNA]</scope>
    <source>
        <strain evidence="6 7">CBS 1483</strain>
    </source>
</reference>
<evidence type="ECO:0000313" key="7">
    <source>
        <dbReference type="Proteomes" id="UP000501346"/>
    </source>
</evidence>
<dbReference type="SMART" id="SM00220">
    <property type="entry name" value="S_TKc"/>
    <property type="match status" value="1"/>
</dbReference>
<proteinExistence type="inferred from homology"/>
<accession>A0A6C1E157</accession>
<feature type="binding site" evidence="3">
    <location>
        <position position="169"/>
    </location>
    <ligand>
        <name>ATP</name>
        <dbReference type="ChEBI" id="CHEBI:30616"/>
    </ligand>
</feature>
<dbReference type="AlphaFoldDB" id="A0A6C1E157"/>
<evidence type="ECO:0000313" key="6">
    <source>
        <dbReference type="EMBL" id="QID83066.1"/>
    </source>
</evidence>
<dbReference type="GO" id="GO:0005524">
    <property type="term" value="F:ATP binding"/>
    <property type="evidence" value="ECO:0007669"/>
    <property type="project" value="UniProtKB-UniRule"/>
</dbReference>
<dbReference type="PROSITE" id="PS00108">
    <property type="entry name" value="PROTEIN_KINASE_ST"/>
    <property type="match status" value="1"/>
</dbReference>
<organism evidence="6 7">
    <name type="scientific">Saccharomyces pastorianus</name>
    <name type="common">Lager yeast</name>
    <name type="synonym">Saccharomyces cerevisiae x Saccharomyces eubayanus</name>
    <dbReference type="NCBI Taxonomy" id="27292"/>
    <lineage>
        <taxon>Eukaryota</taxon>
        <taxon>Fungi</taxon>
        <taxon>Dikarya</taxon>
        <taxon>Ascomycota</taxon>
        <taxon>Saccharomycotina</taxon>
        <taxon>Saccharomycetes</taxon>
        <taxon>Saccharomycetales</taxon>
        <taxon>Saccharomycetaceae</taxon>
        <taxon>Saccharomyces</taxon>
    </lineage>
</organism>
<dbReference type="Pfam" id="PF00069">
    <property type="entry name" value="Pkinase"/>
    <property type="match status" value="1"/>
</dbReference>
<keyword evidence="7" id="KW-1185">Reference proteome</keyword>
<feature type="domain" description="Protein kinase" evidence="5">
    <location>
        <begin position="135"/>
        <end position="415"/>
    </location>
</feature>
<dbReference type="InterPro" id="IPR017441">
    <property type="entry name" value="Protein_kinase_ATP_BS"/>
</dbReference>
<dbReference type="Proteomes" id="UP000501346">
    <property type="component" value="Chromosome ScXVI"/>
</dbReference>
<dbReference type="InterPro" id="IPR000719">
    <property type="entry name" value="Prot_kinase_dom"/>
</dbReference>
<dbReference type="FunFam" id="1.10.510.10:FF:001137">
    <property type="entry name" value="Isr1p"/>
    <property type="match status" value="1"/>
</dbReference>
<dbReference type="PROSITE" id="PS50011">
    <property type="entry name" value="PROTEIN_KINASE_DOM"/>
    <property type="match status" value="1"/>
</dbReference>
<dbReference type="PANTHER" id="PTHR44167">
    <property type="entry name" value="OVARIAN-SPECIFIC SERINE/THREONINE-PROTEIN KINASE LOK-RELATED"/>
    <property type="match status" value="1"/>
</dbReference>
<keyword evidence="4" id="KW-0808">Transferase</keyword>
<keyword evidence="4" id="KW-0723">Serine/threonine-protein kinase</keyword>
<dbReference type="InterPro" id="IPR011009">
    <property type="entry name" value="Kinase-like_dom_sf"/>
</dbReference>
<keyword evidence="4" id="KW-0418">Kinase</keyword>
<sequence>MNSTPPTSPVTRVSDGSFPSISNNSKDFAYRQPQKHKSNFAYSHLVSPVEEPTAKFSEAFQTDYSSKAPVATSEGHLKNDLDVLFTTPRFYSPENLALMFRLSNTVSSLEFLDEFLMGILLAPEMDFLSNPSYSLPSNKLVGQGSYSYVYPISSSASSRCNNDSGVVLKFAKSQHKSKVILQEALTLAYLQYMSPSTNESHIIPFYGLTYITKSHFRRLRSNECVPGLILPKCEMSLYHFNTAVSHKLSLITKRKIWWRLMKQMIDALKSLKTNGIIHGDIKTANILITEMHVLNGGHCKDFDFYLADFTSAFHINQTPTDLNTTVEYCAPELIDSSSDHVPTFESDLYAVGLCLLSFISQHEPYNELQALVSHGSSPGIGSSSIQQSQWLINALLKKDPINLNMLRNDLFQDWKSELALLSRILVDRLPLENLITILDSNYI</sequence>
<dbReference type="InterPro" id="IPR008271">
    <property type="entry name" value="Ser/Thr_kinase_AS"/>
</dbReference>
<dbReference type="GO" id="GO:0044773">
    <property type="term" value="P:mitotic DNA damage checkpoint signaling"/>
    <property type="evidence" value="ECO:0007669"/>
    <property type="project" value="TreeGrafter"/>
</dbReference>
<evidence type="ECO:0000256" key="2">
    <source>
        <dbReference type="ARBA" id="ARBA00022840"/>
    </source>
</evidence>
<dbReference type="GO" id="GO:0004674">
    <property type="term" value="F:protein serine/threonine kinase activity"/>
    <property type="evidence" value="ECO:0007669"/>
    <property type="project" value="UniProtKB-KW"/>
</dbReference>
<dbReference type="GO" id="GO:0005634">
    <property type="term" value="C:nucleus"/>
    <property type="evidence" value="ECO:0007669"/>
    <property type="project" value="TreeGrafter"/>
</dbReference>
<evidence type="ECO:0000259" key="5">
    <source>
        <dbReference type="PROSITE" id="PS50011"/>
    </source>
</evidence>
<dbReference type="OrthoDB" id="1668230at2759"/>
<protein>
    <recommendedName>
        <fullName evidence="5">Protein kinase domain-containing protein</fullName>
    </recommendedName>
</protein>
<evidence type="ECO:0000256" key="3">
    <source>
        <dbReference type="PROSITE-ProRule" id="PRU10141"/>
    </source>
</evidence>
<keyword evidence="2 3" id="KW-0067">ATP-binding</keyword>
<evidence type="ECO:0000256" key="1">
    <source>
        <dbReference type="ARBA" id="ARBA00022741"/>
    </source>
</evidence>
<keyword evidence="1 3" id="KW-0547">Nucleotide-binding</keyword>
<name>A0A6C1E157_SACPS</name>
<gene>
    <name evidence="6" type="primary">ISR1_1</name>
    <name evidence="6" type="ORF">GRS66_005505</name>
</gene>
<dbReference type="Gene3D" id="1.10.510.10">
    <property type="entry name" value="Transferase(Phosphotransferase) domain 1"/>
    <property type="match status" value="1"/>
</dbReference>
<dbReference type="PANTHER" id="PTHR44167:SF24">
    <property type="entry name" value="SERINE_THREONINE-PROTEIN KINASE CHK2"/>
    <property type="match status" value="1"/>
</dbReference>
<dbReference type="EMBL" id="CP048997">
    <property type="protein sequence ID" value="QID83066.1"/>
    <property type="molecule type" value="Genomic_DNA"/>
</dbReference>
<comment type="similarity">
    <text evidence="4">Belongs to the protein kinase superfamily.</text>
</comment>
<evidence type="ECO:0000256" key="4">
    <source>
        <dbReference type="RuleBase" id="RU000304"/>
    </source>
</evidence>
<dbReference type="PROSITE" id="PS00107">
    <property type="entry name" value="PROTEIN_KINASE_ATP"/>
    <property type="match status" value="1"/>
</dbReference>